<keyword evidence="2" id="KW-0479">Metal-binding</keyword>
<dbReference type="PANTHER" id="PTHR30632">
    <property type="entry name" value="MOLYBDATE-BINDING PERIPLASMIC PROTEIN"/>
    <property type="match status" value="1"/>
</dbReference>
<comment type="similarity">
    <text evidence="1">Belongs to the bacterial solute-binding protein ModA family.</text>
</comment>
<dbReference type="PROSITE" id="PS51257">
    <property type="entry name" value="PROKAR_LIPOPROTEIN"/>
    <property type="match status" value="1"/>
</dbReference>
<dbReference type="InterPro" id="IPR050682">
    <property type="entry name" value="ModA/WtpA"/>
</dbReference>
<name>A0A1S8LPG7_9CLOT</name>
<dbReference type="InterPro" id="IPR005950">
    <property type="entry name" value="ModA"/>
</dbReference>
<evidence type="ECO:0000313" key="4">
    <source>
        <dbReference type="EMBL" id="URZ09862.1"/>
    </source>
</evidence>
<evidence type="ECO:0000256" key="3">
    <source>
        <dbReference type="ARBA" id="ARBA00022729"/>
    </source>
</evidence>
<organism evidence="4 5">
    <name type="scientific">Clostridium felsineum</name>
    <dbReference type="NCBI Taxonomy" id="36839"/>
    <lineage>
        <taxon>Bacteria</taxon>
        <taxon>Bacillati</taxon>
        <taxon>Bacillota</taxon>
        <taxon>Clostridia</taxon>
        <taxon>Eubacteriales</taxon>
        <taxon>Clostridiaceae</taxon>
        <taxon>Clostridium</taxon>
    </lineage>
</organism>
<keyword evidence="3" id="KW-0732">Signal</keyword>
<evidence type="ECO:0000313" key="5">
    <source>
        <dbReference type="Proteomes" id="UP000190951"/>
    </source>
</evidence>
<dbReference type="KEGG" id="crw:CROST_005650"/>
<gene>
    <name evidence="4" type="primary">modA</name>
    <name evidence="4" type="ORF">CROST_005650</name>
</gene>
<dbReference type="EMBL" id="CP096983">
    <property type="protein sequence ID" value="URZ09862.1"/>
    <property type="molecule type" value="Genomic_DNA"/>
</dbReference>
<dbReference type="GO" id="GO:0015689">
    <property type="term" value="P:molybdate ion transport"/>
    <property type="evidence" value="ECO:0007669"/>
    <property type="project" value="InterPro"/>
</dbReference>
<keyword evidence="5" id="KW-1185">Reference proteome</keyword>
<evidence type="ECO:0000256" key="1">
    <source>
        <dbReference type="ARBA" id="ARBA00009175"/>
    </source>
</evidence>
<accession>A0A1S8LPG7</accession>
<dbReference type="STRING" id="84029.CROST_44600"/>
<dbReference type="GO" id="GO:0046872">
    <property type="term" value="F:metal ion binding"/>
    <property type="evidence" value="ECO:0007669"/>
    <property type="project" value="UniProtKB-KW"/>
</dbReference>
<dbReference type="Proteomes" id="UP000190951">
    <property type="component" value="Chromosome"/>
</dbReference>
<reference evidence="4 5" key="1">
    <citation type="submission" date="2022-04" db="EMBL/GenBank/DDBJ databases">
        <title>Genome sequence of C. roseum typestrain.</title>
        <authorList>
            <person name="Poehlein A."/>
            <person name="Schoch T."/>
            <person name="Duerre P."/>
            <person name="Daniel R."/>
        </authorList>
    </citation>
    <scope>NUCLEOTIDE SEQUENCE [LARGE SCALE GENOMIC DNA]</scope>
    <source>
        <strain evidence="4 5">DSM 7320</strain>
    </source>
</reference>
<sequence>MHVKKIISILSLSILLTSCFYGCSTNNLSSAKTSISSTKKSNKKIVVLAAASLTESFNEIATNFKKDTGISVSFDYAGSQQLESLINQGTTADVFASASTKNMDNVKNSKLVSSPAIFVKNKIVVCENKNSKIKISKLSDLGQSGLNLVIADKSVPVGQYFYKVLDSNNITSEEKSHILNNVKSNELNVKDVVSKVLLGEADAGIVYKTDINKQNMSKLNTIDLKEFNSITAKYPISVINSSKDKSSAKRFINYVMSNKGRTILKNHGFTLP</sequence>
<dbReference type="PIRSF" id="PIRSF004846">
    <property type="entry name" value="ModA"/>
    <property type="match status" value="1"/>
</dbReference>
<dbReference type="SUPFAM" id="SSF53850">
    <property type="entry name" value="Periplasmic binding protein-like II"/>
    <property type="match status" value="1"/>
</dbReference>
<dbReference type="Pfam" id="PF13531">
    <property type="entry name" value="SBP_bac_11"/>
    <property type="match status" value="1"/>
</dbReference>
<dbReference type="PANTHER" id="PTHR30632:SF0">
    <property type="entry name" value="SULFATE-BINDING PROTEIN"/>
    <property type="match status" value="1"/>
</dbReference>
<dbReference type="Gene3D" id="3.40.190.10">
    <property type="entry name" value="Periplasmic binding protein-like II"/>
    <property type="match status" value="2"/>
</dbReference>
<dbReference type="GO" id="GO:0030973">
    <property type="term" value="F:molybdate ion binding"/>
    <property type="evidence" value="ECO:0007669"/>
    <property type="project" value="TreeGrafter"/>
</dbReference>
<dbReference type="NCBIfam" id="TIGR01256">
    <property type="entry name" value="modA"/>
    <property type="match status" value="1"/>
</dbReference>
<proteinExistence type="inferred from homology"/>
<dbReference type="AlphaFoldDB" id="A0A1S8LPG7"/>
<dbReference type="RefSeq" id="WP_077835838.1">
    <property type="nucleotide sequence ID" value="NZ_CP096983.1"/>
</dbReference>
<protein>
    <submittedName>
        <fullName evidence="4">Molybdate-binding protein ModA</fullName>
    </submittedName>
</protein>
<evidence type="ECO:0000256" key="2">
    <source>
        <dbReference type="ARBA" id="ARBA00022723"/>
    </source>
</evidence>
<dbReference type="CDD" id="cd13538">
    <property type="entry name" value="PBP2_ModA_like_1"/>
    <property type="match status" value="1"/>
</dbReference>